<dbReference type="PANTHER" id="PTHR12649">
    <property type="entry name" value="PEPTIDYL-TRNA HYDROLASE 2"/>
    <property type="match status" value="1"/>
</dbReference>
<reference evidence="5 6" key="1">
    <citation type="submission" date="2019-02" db="EMBL/GenBank/DDBJ databases">
        <authorList>
            <person name="Lehtovirta-Morley E L."/>
        </authorList>
    </citation>
    <scope>NUCLEOTIDE SEQUENCE [LARGE SCALE GENOMIC DNA]</scope>
    <source>
        <strain evidence="5">NFRAN1</strain>
    </source>
</reference>
<organism evidence="5 6">
    <name type="scientific">Candidatus Nitrosocosmicus franklandianus</name>
    <dbReference type="NCBI Taxonomy" id="1798806"/>
    <lineage>
        <taxon>Archaea</taxon>
        <taxon>Nitrososphaerota</taxon>
        <taxon>Nitrososphaeria</taxon>
        <taxon>Nitrososphaerales</taxon>
        <taxon>Nitrososphaeraceae</taxon>
        <taxon>Candidatus Nitrosocosmicus</taxon>
    </lineage>
</organism>
<dbReference type="EC" id="3.1.1.29" evidence="1"/>
<protein>
    <recommendedName>
        <fullName evidence="1">peptidyl-tRNA hydrolase</fullName>
        <ecNumber evidence="1">3.1.1.29</ecNumber>
    </recommendedName>
</protein>
<dbReference type="Gene3D" id="3.40.1490.10">
    <property type="entry name" value="Bit1"/>
    <property type="match status" value="1"/>
</dbReference>
<name>A0A484I8U5_9ARCH</name>
<evidence type="ECO:0000256" key="4">
    <source>
        <dbReference type="ARBA" id="ARBA00048707"/>
    </source>
</evidence>
<comment type="similarity">
    <text evidence="3">Belongs to the PTH2 family.</text>
</comment>
<sequence length="127" mass="14652">MSLEGDKVVMIFVVRSDIKMSKGQIAGKVADVTQYIIEECILRKYITYTTWKKFHGSRKIVLKVNSQREFYELHSKLLELSHEQSFPIKIVKDDQKIKIGDNTPIVLAFGPINRSKVEHIVAHLKLL</sequence>
<evidence type="ECO:0000256" key="3">
    <source>
        <dbReference type="ARBA" id="ARBA00038050"/>
    </source>
</evidence>
<dbReference type="PANTHER" id="PTHR12649:SF11">
    <property type="entry name" value="PEPTIDYL-TRNA HYDROLASE 2, MITOCHONDRIAL"/>
    <property type="match status" value="1"/>
</dbReference>
<dbReference type="GO" id="GO:0004045">
    <property type="term" value="F:peptidyl-tRNA hydrolase activity"/>
    <property type="evidence" value="ECO:0007669"/>
    <property type="project" value="UniProtKB-EC"/>
</dbReference>
<keyword evidence="6" id="KW-1185">Reference proteome</keyword>
<evidence type="ECO:0000256" key="1">
    <source>
        <dbReference type="ARBA" id="ARBA00013260"/>
    </source>
</evidence>
<accession>A0A484I8U5</accession>
<evidence type="ECO:0000313" key="6">
    <source>
        <dbReference type="Proteomes" id="UP000294299"/>
    </source>
</evidence>
<dbReference type="Proteomes" id="UP000294299">
    <property type="component" value="Chromosome NFRAN"/>
</dbReference>
<comment type="catalytic activity">
    <reaction evidence="4">
        <text>an N-acyl-L-alpha-aminoacyl-tRNA + H2O = an N-acyl-L-amino acid + a tRNA + H(+)</text>
        <dbReference type="Rhea" id="RHEA:54448"/>
        <dbReference type="Rhea" id="RHEA-COMP:10123"/>
        <dbReference type="Rhea" id="RHEA-COMP:13883"/>
        <dbReference type="ChEBI" id="CHEBI:15377"/>
        <dbReference type="ChEBI" id="CHEBI:15378"/>
        <dbReference type="ChEBI" id="CHEBI:59874"/>
        <dbReference type="ChEBI" id="CHEBI:78442"/>
        <dbReference type="ChEBI" id="CHEBI:138191"/>
        <dbReference type="EC" id="3.1.1.29"/>
    </reaction>
</comment>
<proteinExistence type="inferred from homology"/>
<evidence type="ECO:0000313" key="5">
    <source>
        <dbReference type="EMBL" id="VFJ13641.1"/>
    </source>
</evidence>
<gene>
    <name evidence="5" type="ORF">NFRAN_1319</name>
</gene>
<dbReference type="KEGG" id="nfn:NFRAN_1319"/>
<dbReference type="Pfam" id="PF01981">
    <property type="entry name" value="PTH2"/>
    <property type="match status" value="1"/>
</dbReference>
<dbReference type="InterPro" id="IPR023476">
    <property type="entry name" value="Pep_tRNA_hydro_II_dom_sf"/>
</dbReference>
<dbReference type="GeneID" id="39420689"/>
<evidence type="ECO:0000256" key="2">
    <source>
        <dbReference type="ARBA" id="ARBA00022801"/>
    </source>
</evidence>
<dbReference type="AlphaFoldDB" id="A0A484I8U5"/>
<dbReference type="EMBL" id="LR216287">
    <property type="protein sequence ID" value="VFJ13641.1"/>
    <property type="molecule type" value="Genomic_DNA"/>
</dbReference>
<keyword evidence="2 5" id="KW-0378">Hydrolase</keyword>
<dbReference type="InterPro" id="IPR002833">
    <property type="entry name" value="PTH2"/>
</dbReference>
<dbReference type="RefSeq" id="WP_134483600.1">
    <property type="nucleotide sequence ID" value="NZ_LR216287.1"/>
</dbReference>
<dbReference type="GO" id="GO:0005829">
    <property type="term" value="C:cytosol"/>
    <property type="evidence" value="ECO:0007669"/>
    <property type="project" value="TreeGrafter"/>
</dbReference>
<dbReference type="SUPFAM" id="SSF102462">
    <property type="entry name" value="Peptidyl-tRNA hydrolase II"/>
    <property type="match status" value="1"/>
</dbReference>
<dbReference type="OrthoDB" id="11732at2157"/>